<feature type="active site" evidence="5">
    <location>
        <position position="91"/>
    </location>
</feature>
<dbReference type="Pfam" id="PF00698">
    <property type="entry name" value="Acyl_transf_1"/>
    <property type="match status" value="1"/>
</dbReference>
<evidence type="ECO:0000256" key="5">
    <source>
        <dbReference type="PIRSR" id="PIRSR000446-1"/>
    </source>
</evidence>
<keyword evidence="8" id="KW-1185">Reference proteome</keyword>
<dbReference type="InterPro" id="IPR014043">
    <property type="entry name" value="Acyl_transferase_dom"/>
</dbReference>
<dbReference type="InterPro" id="IPR050858">
    <property type="entry name" value="Mal-CoA-ACP_Trans/PKS_FabD"/>
</dbReference>
<dbReference type="KEGG" id="ccl:Clocl_2379"/>
<evidence type="ECO:0000256" key="1">
    <source>
        <dbReference type="ARBA" id="ARBA00022679"/>
    </source>
</evidence>
<dbReference type="Proteomes" id="UP000005435">
    <property type="component" value="Chromosome"/>
</dbReference>
<organism evidence="7 8">
    <name type="scientific">Acetivibrio clariflavus (strain DSM 19732 / NBRC 101661 / EBR45)</name>
    <name type="common">Clostridium clariflavum</name>
    <dbReference type="NCBI Taxonomy" id="720554"/>
    <lineage>
        <taxon>Bacteria</taxon>
        <taxon>Bacillati</taxon>
        <taxon>Bacillota</taxon>
        <taxon>Clostridia</taxon>
        <taxon>Eubacteriales</taxon>
        <taxon>Oscillospiraceae</taxon>
        <taxon>Acetivibrio</taxon>
    </lineage>
</organism>
<dbReference type="GO" id="GO:0006633">
    <property type="term" value="P:fatty acid biosynthetic process"/>
    <property type="evidence" value="ECO:0007669"/>
    <property type="project" value="TreeGrafter"/>
</dbReference>
<evidence type="ECO:0000256" key="3">
    <source>
        <dbReference type="ARBA" id="ARBA00048462"/>
    </source>
</evidence>
<dbReference type="PANTHER" id="PTHR42681:SF1">
    <property type="entry name" value="MALONYL-COA-ACYL CARRIER PROTEIN TRANSACYLASE, MITOCHONDRIAL"/>
    <property type="match status" value="1"/>
</dbReference>
<comment type="catalytic activity">
    <reaction evidence="3 4">
        <text>holo-[ACP] + malonyl-CoA = malonyl-[ACP] + CoA</text>
        <dbReference type="Rhea" id="RHEA:41792"/>
        <dbReference type="Rhea" id="RHEA-COMP:9623"/>
        <dbReference type="Rhea" id="RHEA-COMP:9685"/>
        <dbReference type="ChEBI" id="CHEBI:57287"/>
        <dbReference type="ChEBI" id="CHEBI:57384"/>
        <dbReference type="ChEBI" id="CHEBI:64479"/>
        <dbReference type="ChEBI" id="CHEBI:78449"/>
        <dbReference type="EC" id="2.3.1.39"/>
    </reaction>
</comment>
<dbReference type="OrthoDB" id="9805460at2"/>
<dbReference type="InterPro" id="IPR016035">
    <property type="entry name" value="Acyl_Trfase/lysoPLipase"/>
</dbReference>
<evidence type="ECO:0000256" key="4">
    <source>
        <dbReference type="PIRNR" id="PIRNR000446"/>
    </source>
</evidence>
<dbReference type="FunFam" id="3.30.70.250:FF:000001">
    <property type="entry name" value="Malonyl CoA-acyl carrier protein transacylase"/>
    <property type="match status" value="1"/>
</dbReference>
<name>G8LZ12_ACECE</name>
<dbReference type="RefSeq" id="WP_014255525.1">
    <property type="nucleotide sequence ID" value="NC_016627.1"/>
</dbReference>
<feature type="active site" evidence="5">
    <location>
        <position position="200"/>
    </location>
</feature>
<dbReference type="STRING" id="720554.Clocl_2379"/>
<dbReference type="EC" id="2.3.1.39" evidence="4"/>
<dbReference type="GO" id="GO:0004314">
    <property type="term" value="F:[acyl-carrier-protein] S-malonyltransferase activity"/>
    <property type="evidence" value="ECO:0007669"/>
    <property type="project" value="UniProtKB-EC"/>
</dbReference>
<dbReference type="Gene3D" id="3.40.366.10">
    <property type="entry name" value="Malonyl-Coenzyme A Acyl Carrier Protein, domain 2"/>
    <property type="match status" value="1"/>
</dbReference>
<proteinExistence type="inferred from homology"/>
<dbReference type="SMART" id="SM00827">
    <property type="entry name" value="PKS_AT"/>
    <property type="match status" value="1"/>
</dbReference>
<dbReference type="NCBIfam" id="TIGR00128">
    <property type="entry name" value="fabD"/>
    <property type="match status" value="1"/>
</dbReference>
<evidence type="ECO:0000256" key="2">
    <source>
        <dbReference type="ARBA" id="ARBA00023315"/>
    </source>
</evidence>
<dbReference type="SUPFAM" id="SSF52151">
    <property type="entry name" value="FabD/lysophospholipase-like"/>
    <property type="match status" value="1"/>
</dbReference>
<accession>G8LZ12</accession>
<reference evidence="8" key="1">
    <citation type="submission" date="2011-12" db="EMBL/GenBank/DDBJ databases">
        <title>Complete sequence of Clostridium clariflavum DSM 19732.</title>
        <authorList>
            <consortium name="US DOE Joint Genome Institute"/>
            <person name="Lucas S."/>
            <person name="Han J."/>
            <person name="Lapidus A."/>
            <person name="Cheng J.-F."/>
            <person name="Goodwin L."/>
            <person name="Pitluck S."/>
            <person name="Peters L."/>
            <person name="Teshima H."/>
            <person name="Detter J.C."/>
            <person name="Han C."/>
            <person name="Tapia R."/>
            <person name="Land M."/>
            <person name="Hauser L."/>
            <person name="Kyrpides N."/>
            <person name="Ivanova N."/>
            <person name="Pagani I."/>
            <person name="Kitzmiller T."/>
            <person name="Lynd L."/>
            <person name="Izquierdo J."/>
            <person name="Woyke T."/>
        </authorList>
    </citation>
    <scope>NUCLEOTIDE SEQUENCE [LARGE SCALE GENOMIC DNA]</scope>
    <source>
        <strain evidence="8">DSM 19732 / NBRC 101661 / EBR45</strain>
    </source>
</reference>
<dbReference type="InterPro" id="IPR001227">
    <property type="entry name" value="Ac_transferase_dom_sf"/>
</dbReference>
<protein>
    <recommendedName>
        <fullName evidence="4">Malonyl CoA-acyl carrier protein transacylase</fullName>
        <ecNumber evidence="4">2.3.1.39</ecNumber>
    </recommendedName>
</protein>
<feature type="domain" description="Malonyl-CoA:ACP transacylase (MAT)" evidence="6">
    <location>
        <begin position="7"/>
        <end position="304"/>
    </location>
</feature>
<evidence type="ECO:0000313" key="7">
    <source>
        <dbReference type="EMBL" id="AEV68956.1"/>
    </source>
</evidence>
<dbReference type="InterPro" id="IPR024925">
    <property type="entry name" value="Malonyl_CoA-ACP_transAc"/>
</dbReference>
<dbReference type="InterPro" id="IPR004410">
    <property type="entry name" value="Malonyl_CoA-ACP_transAc_FabD"/>
</dbReference>
<dbReference type="InterPro" id="IPR016036">
    <property type="entry name" value="Malonyl_transacylase_ACP-bd"/>
</dbReference>
<dbReference type="Gene3D" id="3.30.70.250">
    <property type="entry name" value="Malonyl-CoA ACP transacylase, ACP-binding"/>
    <property type="match status" value="1"/>
</dbReference>
<comment type="similarity">
    <text evidence="4">Belongs to the fabD family.</text>
</comment>
<dbReference type="EMBL" id="CP003065">
    <property type="protein sequence ID" value="AEV68956.1"/>
    <property type="molecule type" value="Genomic_DNA"/>
</dbReference>
<sequence>MGKLAFLFSGQGAQYVGMGKQIAEEYKSSDSIFNEASEVLGFDIKKMIFEGDDETLKITENTQPCIVTTSIACLQPLLEKGIKPDVVAGLSLGEYSAHVAAGTMAFSDAVALVRKRGKFMQEAVPVGVGAMAAIIGLDNEKVIECCNKARDFGIVEPANFNCPGQVVVAGEVKAVEKAMEIAKEAGAKRAMLLPVSAPFHCSLLKPAGEKLAAELEKIELKDMNIPVVTNVTAEYILDKNKVKDLLIRQVSSSVLFEESIRKMIDDGVDTFVEIGPGKTLIGFVKKINKDVKTLNVEDLESLSNTFKELGY</sequence>
<keyword evidence="2 4" id="KW-0012">Acyltransferase</keyword>
<dbReference type="HOGENOM" id="CLU_030558_0_1_9"/>
<dbReference type="PIRSF" id="PIRSF000446">
    <property type="entry name" value="Mct"/>
    <property type="match status" value="1"/>
</dbReference>
<evidence type="ECO:0000313" key="8">
    <source>
        <dbReference type="Proteomes" id="UP000005435"/>
    </source>
</evidence>
<dbReference type="SUPFAM" id="SSF55048">
    <property type="entry name" value="Probable ACP-binding domain of malonyl-CoA ACP transacylase"/>
    <property type="match status" value="1"/>
</dbReference>
<dbReference type="PANTHER" id="PTHR42681">
    <property type="entry name" value="MALONYL-COA-ACYL CARRIER PROTEIN TRANSACYLASE, MITOCHONDRIAL"/>
    <property type="match status" value="1"/>
</dbReference>
<dbReference type="AlphaFoldDB" id="G8LZ12"/>
<evidence type="ECO:0000259" key="6">
    <source>
        <dbReference type="SMART" id="SM00827"/>
    </source>
</evidence>
<keyword evidence="1 4" id="KW-0808">Transferase</keyword>
<dbReference type="eggNOG" id="COG0331">
    <property type="taxonomic scope" value="Bacteria"/>
</dbReference>
<gene>
    <name evidence="7" type="ordered locus">Clocl_2379</name>
</gene>
<dbReference type="GO" id="GO:0005829">
    <property type="term" value="C:cytosol"/>
    <property type="evidence" value="ECO:0007669"/>
    <property type="project" value="TreeGrafter"/>
</dbReference>
<reference evidence="7 8" key="2">
    <citation type="journal article" date="2012" name="Stand. Genomic Sci.">
        <title>Complete Genome Sequence of Clostridium clariflavum DSM 19732.</title>
        <authorList>
            <person name="Izquierdo J.A."/>
            <person name="Goodwin L."/>
            <person name="Davenport K.W."/>
            <person name="Teshima H."/>
            <person name="Bruce D."/>
            <person name="Detter C."/>
            <person name="Tapia R."/>
            <person name="Han S."/>
            <person name="Land M."/>
            <person name="Hauser L."/>
            <person name="Jeffries C.D."/>
            <person name="Han J."/>
            <person name="Pitluck S."/>
            <person name="Nolan M."/>
            <person name="Chen A."/>
            <person name="Huntemann M."/>
            <person name="Mavromatis K."/>
            <person name="Mikhailova N."/>
            <person name="Liolios K."/>
            <person name="Woyke T."/>
            <person name="Lynd L.R."/>
        </authorList>
    </citation>
    <scope>NUCLEOTIDE SEQUENCE [LARGE SCALE GENOMIC DNA]</scope>
    <source>
        <strain evidence="8">DSM 19732 / NBRC 101661 / EBR45</strain>
    </source>
</reference>